<sequence length="41" mass="4739">MDLIDSYSNLEMLRLELLHLLYIFHVSSGLCRQELSSDALV</sequence>
<gene>
    <name evidence="1" type="ORF">EVA_07859</name>
</gene>
<accession>J9GUE7</accession>
<comment type="caution">
    <text evidence="1">The sequence shown here is derived from an EMBL/GenBank/DDBJ whole genome shotgun (WGS) entry which is preliminary data.</text>
</comment>
<reference evidence="1" key="1">
    <citation type="journal article" date="2012" name="PLoS ONE">
        <title>Gene sets for utilization of primary and secondary nutrition supplies in the distal gut of endangered iberian lynx.</title>
        <authorList>
            <person name="Alcaide M."/>
            <person name="Messina E."/>
            <person name="Richter M."/>
            <person name="Bargiela R."/>
            <person name="Peplies J."/>
            <person name="Huws S.A."/>
            <person name="Newbold C.J."/>
            <person name="Golyshin P.N."/>
            <person name="Simon M.A."/>
            <person name="Lopez G."/>
            <person name="Yakimov M.M."/>
            <person name="Ferrer M."/>
        </authorList>
    </citation>
    <scope>NUCLEOTIDE SEQUENCE</scope>
</reference>
<evidence type="ECO:0000313" key="1">
    <source>
        <dbReference type="EMBL" id="EJX04035.1"/>
    </source>
</evidence>
<dbReference type="EMBL" id="AMCI01001944">
    <property type="protein sequence ID" value="EJX04035.1"/>
    <property type="molecule type" value="Genomic_DNA"/>
</dbReference>
<protein>
    <submittedName>
        <fullName evidence="1">Uncharacterized protein</fullName>
    </submittedName>
</protein>
<dbReference type="AlphaFoldDB" id="J9GUE7"/>
<name>J9GUE7_9ZZZZ</name>
<proteinExistence type="predicted"/>
<organism evidence="1">
    <name type="scientific">gut metagenome</name>
    <dbReference type="NCBI Taxonomy" id="749906"/>
    <lineage>
        <taxon>unclassified sequences</taxon>
        <taxon>metagenomes</taxon>
        <taxon>organismal metagenomes</taxon>
    </lineage>
</organism>